<dbReference type="Proteomes" id="UP000782312">
    <property type="component" value="Unassembled WGS sequence"/>
</dbReference>
<accession>A0A932I3W8</accession>
<sequence>MNPRKNLILLLVLAIAGGAYYLYDVKWASEKKEREELRLKVLKGIDAKNLMRVSVDRKDEPYQIIRTEKGWRFVKPVDAAVDEEAMERMLKVAAGMKEERRIPKAPDSAEFGLKEPYLKLTFGIKGQDDIVLSIGDLTPTKEFRYASVKDGGVFTLPLNDYSAFNYKVFSLRDRSIVNLDTEKIQKIVVEPQGKASFTLVRKAKDSWEMTSPVQDRADSVETEGIATTLRWEKVHSFVEEDPKDLAQYGLAPAGLVVQLYTEPKGKPAEGFLLGAPKKVEEEEKGKKVQKTYYYGRRLSGGPVFMVAEKVREDLPATPFKVRRKVMVDYDVDHVTRIRLEKPEETVDIRRLEKRKWEIALTPAGGKEAKLEGRHKHIDDVMWDIKWANAVEFVDEPGGDLSKYGLDGPKAIRRATVWLKPKKDGPEERKSFILGPLRDGKAYGRVEGEKRLFAFGGKDVEKIFKTGFYLSDRRLVRVDELKDVARIEASFPGGQSVAVRRAGEEWRMEKTAGKEPDQGRIGEFLGIVDEIESQGEAAPGGEADFKNFLARISVVDAKGKTWGPITFAGKGTREHLFVQVGEDPRILKVRRDLVEKKLPAKVDDWIKKPESAS</sequence>
<protein>
    <submittedName>
        <fullName evidence="2">DUF4340 domain-containing protein</fullName>
    </submittedName>
</protein>
<proteinExistence type="predicted"/>
<dbReference type="InterPro" id="IPR025641">
    <property type="entry name" value="DUF4340"/>
</dbReference>
<evidence type="ECO:0000259" key="1">
    <source>
        <dbReference type="Pfam" id="PF14238"/>
    </source>
</evidence>
<gene>
    <name evidence="2" type="ORF">HYZ11_17595</name>
</gene>
<feature type="domain" description="DUF4340" evidence="1">
    <location>
        <begin position="375"/>
        <end position="532"/>
    </location>
</feature>
<organism evidence="2 3">
    <name type="scientific">Tectimicrobiota bacterium</name>
    <dbReference type="NCBI Taxonomy" id="2528274"/>
    <lineage>
        <taxon>Bacteria</taxon>
        <taxon>Pseudomonadati</taxon>
        <taxon>Nitrospinota/Tectimicrobiota group</taxon>
        <taxon>Candidatus Tectimicrobiota</taxon>
    </lineage>
</organism>
<feature type="domain" description="DUF4340" evidence="1">
    <location>
        <begin position="71"/>
        <end position="250"/>
    </location>
</feature>
<dbReference type="Pfam" id="PF14238">
    <property type="entry name" value="DUF4340"/>
    <property type="match status" value="2"/>
</dbReference>
<evidence type="ECO:0000313" key="2">
    <source>
        <dbReference type="EMBL" id="MBI3129425.1"/>
    </source>
</evidence>
<dbReference type="AlphaFoldDB" id="A0A932I3W8"/>
<evidence type="ECO:0000313" key="3">
    <source>
        <dbReference type="Proteomes" id="UP000782312"/>
    </source>
</evidence>
<reference evidence="2" key="1">
    <citation type="submission" date="2020-07" db="EMBL/GenBank/DDBJ databases">
        <title>Huge and variable diversity of episymbiotic CPR bacteria and DPANN archaea in groundwater ecosystems.</title>
        <authorList>
            <person name="He C.Y."/>
            <person name="Keren R."/>
            <person name="Whittaker M."/>
            <person name="Farag I.F."/>
            <person name="Doudna J."/>
            <person name="Cate J.H.D."/>
            <person name="Banfield J.F."/>
        </authorList>
    </citation>
    <scope>NUCLEOTIDE SEQUENCE</scope>
    <source>
        <strain evidence="2">NC_groundwater_763_Ag_S-0.2um_68_21</strain>
    </source>
</reference>
<name>A0A932I3W8_UNCTE</name>
<comment type="caution">
    <text evidence="2">The sequence shown here is derived from an EMBL/GenBank/DDBJ whole genome shotgun (WGS) entry which is preliminary data.</text>
</comment>
<dbReference type="EMBL" id="JACPUR010000041">
    <property type="protein sequence ID" value="MBI3129425.1"/>
    <property type="molecule type" value="Genomic_DNA"/>
</dbReference>